<name>A0AAV7MXY4_PLEWA</name>
<dbReference type="Proteomes" id="UP001066276">
    <property type="component" value="Chromosome 9"/>
</dbReference>
<feature type="region of interest" description="Disordered" evidence="1">
    <location>
        <begin position="47"/>
        <end position="114"/>
    </location>
</feature>
<comment type="caution">
    <text evidence="2">The sequence shown here is derived from an EMBL/GenBank/DDBJ whole genome shotgun (WGS) entry which is preliminary data.</text>
</comment>
<evidence type="ECO:0000313" key="2">
    <source>
        <dbReference type="EMBL" id="KAJ1105838.1"/>
    </source>
</evidence>
<feature type="region of interest" description="Disordered" evidence="1">
    <location>
        <begin position="1"/>
        <end position="28"/>
    </location>
</feature>
<proteinExistence type="predicted"/>
<evidence type="ECO:0000256" key="1">
    <source>
        <dbReference type="SAM" id="MobiDB-lite"/>
    </source>
</evidence>
<organism evidence="2 3">
    <name type="scientific">Pleurodeles waltl</name>
    <name type="common">Iberian ribbed newt</name>
    <dbReference type="NCBI Taxonomy" id="8319"/>
    <lineage>
        <taxon>Eukaryota</taxon>
        <taxon>Metazoa</taxon>
        <taxon>Chordata</taxon>
        <taxon>Craniata</taxon>
        <taxon>Vertebrata</taxon>
        <taxon>Euteleostomi</taxon>
        <taxon>Amphibia</taxon>
        <taxon>Batrachia</taxon>
        <taxon>Caudata</taxon>
        <taxon>Salamandroidea</taxon>
        <taxon>Salamandridae</taxon>
        <taxon>Pleurodelinae</taxon>
        <taxon>Pleurodeles</taxon>
    </lineage>
</organism>
<evidence type="ECO:0000313" key="3">
    <source>
        <dbReference type="Proteomes" id="UP001066276"/>
    </source>
</evidence>
<reference evidence="2" key="1">
    <citation type="journal article" date="2022" name="bioRxiv">
        <title>Sequencing and chromosome-scale assembly of the giantPleurodeles waltlgenome.</title>
        <authorList>
            <person name="Brown T."/>
            <person name="Elewa A."/>
            <person name="Iarovenko S."/>
            <person name="Subramanian E."/>
            <person name="Araus A.J."/>
            <person name="Petzold A."/>
            <person name="Susuki M."/>
            <person name="Suzuki K.-i.T."/>
            <person name="Hayashi T."/>
            <person name="Toyoda A."/>
            <person name="Oliveira C."/>
            <person name="Osipova E."/>
            <person name="Leigh N.D."/>
            <person name="Simon A."/>
            <person name="Yun M.H."/>
        </authorList>
    </citation>
    <scope>NUCLEOTIDE SEQUENCE</scope>
    <source>
        <strain evidence="2">20211129_DDA</strain>
        <tissue evidence="2">Liver</tissue>
    </source>
</reference>
<keyword evidence="3" id="KW-1185">Reference proteome</keyword>
<accession>A0AAV7MXY4</accession>
<dbReference type="EMBL" id="JANPWB010000013">
    <property type="protein sequence ID" value="KAJ1105838.1"/>
    <property type="molecule type" value="Genomic_DNA"/>
</dbReference>
<dbReference type="AlphaFoldDB" id="A0AAV7MXY4"/>
<feature type="compositionally biased region" description="Basic and acidic residues" evidence="1">
    <location>
        <begin position="1"/>
        <end position="11"/>
    </location>
</feature>
<gene>
    <name evidence="2" type="ORF">NDU88_003242</name>
</gene>
<protein>
    <submittedName>
        <fullName evidence="2">Uncharacterized protein</fullName>
    </submittedName>
</protein>
<sequence length="114" mass="11535">MIGGILDDRGHGGLRSGRNSLDALPAVPGGVARVSGSDRLNVPLDCTLGFSNPSKLGNPANPGSGRGTRREAPALGPSRAGAPPGKKRLREDSPLGESGQSQHRQGPREGVPGA</sequence>